<gene>
    <name evidence="1" type="ORF">LTRI10_LOCUS12595</name>
</gene>
<name>A0AAV2DA70_9ROSI</name>
<sequence>MDESPIEVPPTKKLTLASSSSTAAIVGERVLKLVDGEPPIELDEPPDKPRNPANVEISLCALTGVSKPTIIRFNTTVHQEPAIVQVDHGSTHNFIIREVAKKLSLQATSIPPFEVKVDNGDCLVCNRCFEAVPIEVQGTRLVVELFELPIHGLEVVFGVHWLKELAPLTINWQLRTMRFKYKSKWVTLQGAINPDNEVTAVGGSLRDNDFTPRRTRCCNRGGQSSLQTSKPMEPTLKEVSPAIDVVLSAATSATASTWICSTTVHERDVAGRGSNSVANSLIQGCIGPSMGGLTRVLLYGVGSMVATVVSAMGLAGGTIKEVGAHSCTKTLTSWDPTTEASTSFGFNKANDGTLSMPGIEGHVEVQDMEWRFGFAYGLRGWDEDNIDMKRTCPGTYVRELHGELLLDNGGCWTSHFLHDEMELEERELEWCARKNLMVLDVFKDRSLVRVPKPNWKFHKRVWRRQRNALFIVINTWEGFFFIDPG</sequence>
<reference evidence="1 2" key="1">
    <citation type="submission" date="2024-04" db="EMBL/GenBank/DDBJ databases">
        <authorList>
            <person name="Fracassetti M."/>
        </authorList>
    </citation>
    <scope>NUCLEOTIDE SEQUENCE [LARGE SCALE GENOMIC DNA]</scope>
</reference>
<keyword evidence="2" id="KW-1185">Reference proteome</keyword>
<dbReference type="CDD" id="cd00303">
    <property type="entry name" value="retropepsin_like"/>
    <property type="match status" value="1"/>
</dbReference>
<protein>
    <submittedName>
        <fullName evidence="1">Uncharacterized protein</fullName>
    </submittedName>
</protein>
<dbReference type="Proteomes" id="UP001497516">
    <property type="component" value="Chromosome 2"/>
</dbReference>
<accession>A0AAV2DA70</accession>
<evidence type="ECO:0000313" key="1">
    <source>
        <dbReference type="EMBL" id="CAL1370470.1"/>
    </source>
</evidence>
<dbReference type="EMBL" id="OZ034815">
    <property type="protein sequence ID" value="CAL1370470.1"/>
    <property type="molecule type" value="Genomic_DNA"/>
</dbReference>
<dbReference type="InterPro" id="IPR021109">
    <property type="entry name" value="Peptidase_aspartic_dom_sf"/>
</dbReference>
<proteinExistence type="predicted"/>
<dbReference type="AlphaFoldDB" id="A0AAV2DA70"/>
<dbReference type="Gene3D" id="2.40.70.10">
    <property type="entry name" value="Acid Proteases"/>
    <property type="match status" value="1"/>
</dbReference>
<organism evidence="1 2">
    <name type="scientific">Linum trigynum</name>
    <dbReference type="NCBI Taxonomy" id="586398"/>
    <lineage>
        <taxon>Eukaryota</taxon>
        <taxon>Viridiplantae</taxon>
        <taxon>Streptophyta</taxon>
        <taxon>Embryophyta</taxon>
        <taxon>Tracheophyta</taxon>
        <taxon>Spermatophyta</taxon>
        <taxon>Magnoliopsida</taxon>
        <taxon>eudicotyledons</taxon>
        <taxon>Gunneridae</taxon>
        <taxon>Pentapetalae</taxon>
        <taxon>rosids</taxon>
        <taxon>fabids</taxon>
        <taxon>Malpighiales</taxon>
        <taxon>Linaceae</taxon>
        <taxon>Linum</taxon>
    </lineage>
</organism>
<dbReference type="Pfam" id="PF08284">
    <property type="entry name" value="RVP_2"/>
    <property type="match status" value="1"/>
</dbReference>
<evidence type="ECO:0000313" key="2">
    <source>
        <dbReference type="Proteomes" id="UP001497516"/>
    </source>
</evidence>